<dbReference type="Pfam" id="PF01370">
    <property type="entry name" value="Epimerase"/>
    <property type="match status" value="1"/>
</dbReference>
<dbReference type="OrthoDB" id="9801029at2"/>
<comment type="caution">
    <text evidence="3">The sequence shown here is derived from an EMBL/GenBank/DDBJ whole genome shotgun (WGS) entry which is preliminary data.</text>
</comment>
<dbReference type="InterPro" id="IPR036291">
    <property type="entry name" value="NAD(P)-bd_dom_sf"/>
</dbReference>
<keyword evidence="4" id="KW-1185">Reference proteome</keyword>
<proteinExistence type="inferred from homology"/>
<gene>
    <name evidence="3" type="ORF">C8D98_0178</name>
</gene>
<feature type="domain" description="NAD-dependent epimerase/dehydratase" evidence="2">
    <location>
        <begin position="3"/>
        <end position="259"/>
    </location>
</feature>
<evidence type="ECO:0000256" key="1">
    <source>
        <dbReference type="ARBA" id="ARBA00007637"/>
    </source>
</evidence>
<dbReference type="Gene3D" id="3.40.50.720">
    <property type="entry name" value="NAD(P)-binding Rossmann-like Domain"/>
    <property type="match status" value="1"/>
</dbReference>
<protein>
    <submittedName>
        <fullName evidence="3">CDP-paratose 2-epimerase</fullName>
    </submittedName>
</protein>
<reference evidence="3 4" key="1">
    <citation type="submission" date="2019-03" db="EMBL/GenBank/DDBJ databases">
        <title>Genomic Encyclopedia of Type Strains, Phase IV (KMG-IV): sequencing the most valuable type-strain genomes for metagenomic binning, comparative biology and taxonomic classification.</title>
        <authorList>
            <person name="Goeker M."/>
        </authorList>
    </citation>
    <scope>NUCLEOTIDE SEQUENCE [LARGE SCALE GENOMIC DNA]</scope>
    <source>
        <strain evidence="3 4">DSM 24984</strain>
    </source>
</reference>
<dbReference type="Proteomes" id="UP000294614">
    <property type="component" value="Unassembled WGS sequence"/>
</dbReference>
<accession>A0A4R1KB18</accession>
<sequence length="338" mass="38020">MKILITGGCGFVGSSLALKLKHKYPAYTITALDNLHRKGSEQNILFLSAAGINFIQGDVRFQEDLEELSYDVIIEASAEPSVMAGLKGDDRYLIDTNFNGLFNCIGSALKNNAKMIFLSTSRIFPMSAINSQDYIEEPSRYTLRYGTGFAENFSKEGTRSLYGMSKYAGELMIAEYIDMFGLKAVINRCGLIAGKGQFGRTDQGVITHWAASYIYDKPLSIFGTGKQVRDVLNVSDLFRLVDMQIHDFTTFSGELFNVGGGIRNSLSIFELDSLCKKYVGQKDIDFQPERDMDIKYYVTDNSKIQKLGWQPEISAEDTVKEIIEWLNSNKEELRWIFA</sequence>
<dbReference type="EMBL" id="SMGG01000003">
    <property type="protein sequence ID" value="TCK61676.1"/>
    <property type="molecule type" value="Genomic_DNA"/>
</dbReference>
<comment type="similarity">
    <text evidence="1">Belongs to the NAD(P)-dependent epimerase/dehydratase family.</text>
</comment>
<dbReference type="PANTHER" id="PTHR43000">
    <property type="entry name" value="DTDP-D-GLUCOSE 4,6-DEHYDRATASE-RELATED"/>
    <property type="match status" value="1"/>
</dbReference>
<evidence type="ECO:0000313" key="3">
    <source>
        <dbReference type="EMBL" id="TCK61676.1"/>
    </source>
</evidence>
<dbReference type="SUPFAM" id="SSF51735">
    <property type="entry name" value="NAD(P)-binding Rossmann-fold domains"/>
    <property type="match status" value="1"/>
</dbReference>
<dbReference type="RefSeq" id="WP_132871158.1">
    <property type="nucleotide sequence ID" value="NZ_JBLJBI010000147.1"/>
</dbReference>
<dbReference type="InterPro" id="IPR001509">
    <property type="entry name" value="Epimerase_deHydtase"/>
</dbReference>
<organism evidence="3 4">
    <name type="scientific">Seleniivibrio woodruffii</name>
    <dbReference type="NCBI Taxonomy" id="1078050"/>
    <lineage>
        <taxon>Bacteria</taxon>
        <taxon>Pseudomonadati</taxon>
        <taxon>Deferribacterota</taxon>
        <taxon>Deferribacteres</taxon>
        <taxon>Deferribacterales</taxon>
        <taxon>Geovibrionaceae</taxon>
        <taxon>Seleniivibrio</taxon>
    </lineage>
</organism>
<name>A0A4R1KB18_9BACT</name>
<evidence type="ECO:0000259" key="2">
    <source>
        <dbReference type="Pfam" id="PF01370"/>
    </source>
</evidence>
<dbReference type="AlphaFoldDB" id="A0A4R1KB18"/>
<evidence type="ECO:0000313" key="4">
    <source>
        <dbReference type="Proteomes" id="UP000294614"/>
    </source>
</evidence>